<evidence type="ECO:0000313" key="4">
    <source>
        <dbReference type="Proteomes" id="UP000429607"/>
    </source>
</evidence>
<feature type="signal peptide" evidence="1">
    <location>
        <begin position="1"/>
        <end position="21"/>
    </location>
</feature>
<sequence>MRFFTILHCILTILHCTGTFSDSTVLNSSSQFDHTSGVARFAGSPQFVLPALADFPSPSRRSLLTSPTGTA</sequence>
<gene>
    <name evidence="3" type="ORF">PR001_g21816</name>
    <name evidence="2" type="ORF">PR002_g22073</name>
</gene>
<evidence type="ECO:0000256" key="1">
    <source>
        <dbReference type="SAM" id="SignalP"/>
    </source>
</evidence>
<dbReference type="OrthoDB" id="10308171at2759"/>
<name>A0A6A3IWA2_9STRA</name>
<comment type="caution">
    <text evidence="2">The sequence shown here is derived from an EMBL/GenBank/DDBJ whole genome shotgun (WGS) entry which is preliminary data.</text>
</comment>
<evidence type="ECO:0000313" key="5">
    <source>
        <dbReference type="Proteomes" id="UP000435112"/>
    </source>
</evidence>
<dbReference type="AlphaFoldDB" id="A0A6A3IWA2"/>
<protein>
    <recommendedName>
        <fullName evidence="6">RxLR effector protein</fullName>
    </recommendedName>
</protein>
<organism evidence="2 5">
    <name type="scientific">Phytophthora rubi</name>
    <dbReference type="NCBI Taxonomy" id="129364"/>
    <lineage>
        <taxon>Eukaryota</taxon>
        <taxon>Sar</taxon>
        <taxon>Stramenopiles</taxon>
        <taxon>Oomycota</taxon>
        <taxon>Peronosporomycetes</taxon>
        <taxon>Peronosporales</taxon>
        <taxon>Peronosporaceae</taxon>
        <taxon>Phytophthora</taxon>
    </lineage>
</organism>
<feature type="chain" id="PRO_5036164465" description="RxLR effector protein" evidence="1">
    <location>
        <begin position="22"/>
        <end position="71"/>
    </location>
</feature>
<keyword evidence="1" id="KW-0732">Signal</keyword>
<dbReference type="Proteomes" id="UP000429607">
    <property type="component" value="Unassembled WGS sequence"/>
</dbReference>
<dbReference type="Proteomes" id="UP000435112">
    <property type="component" value="Unassembled WGS sequence"/>
</dbReference>
<dbReference type="EMBL" id="QXFU01002320">
    <property type="protein sequence ID" value="KAE8987359.1"/>
    <property type="molecule type" value="Genomic_DNA"/>
</dbReference>
<proteinExistence type="predicted"/>
<evidence type="ECO:0000313" key="3">
    <source>
        <dbReference type="EMBL" id="KAE8989277.1"/>
    </source>
</evidence>
<accession>A0A6A3IWA2</accession>
<reference evidence="4 5" key="1">
    <citation type="submission" date="2018-09" db="EMBL/GenBank/DDBJ databases">
        <title>Genomic investigation of the strawberry pathogen Phytophthora fragariae indicates pathogenicity is determined by transcriptional variation in three key races.</title>
        <authorList>
            <person name="Adams T.M."/>
            <person name="Armitage A.D."/>
            <person name="Sobczyk M.K."/>
            <person name="Bates H.J."/>
            <person name="Dunwell J.M."/>
            <person name="Nellist C.F."/>
            <person name="Harrison R.J."/>
        </authorList>
    </citation>
    <scope>NUCLEOTIDE SEQUENCE [LARGE SCALE GENOMIC DNA]</scope>
    <source>
        <strain evidence="3 4">SCRP249</strain>
        <strain evidence="2 5">SCRP324</strain>
    </source>
</reference>
<evidence type="ECO:0008006" key="6">
    <source>
        <dbReference type="Google" id="ProtNLM"/>
    </source>
</evidence>
<dbReference type="EMBL" id="QXFV01002334">
    <property type="protein sequence ID" value="KAE8989277.1"/>
    <property type="molecule type" value="Genomic_DNA"/>
</dbReference>
<evidence type="ECO:0000313" key="2">
    <source>
        <dbReference type="EMBL" id="KAE8987359.1"/>
    </source>
</evidence>